<evidence type="ECO:0000256" key="1">
    <source>
        <dbReference type="ARBA" id="ARBA00004613"/>
    </source>
</evidence>
<dbReference type="GO" id="GO:0060320">
    <property type="term" value="P:rejection of self pollen"/>
    <property type="evidence" value="ECO:0007669"/>
    <property type="project" value="UniProtKB-KW"/>
</dbReference>
<evidence type="ECO:0000256" key="3">
    <source>
        <dbReference type="ARBA" id="ARBA00022471"/>
    </source>
</evidence>
<dbReference type="InterPro" id="IPR010264">
    <property type="entry name" value="Self-incomp_S1"/>
</dbReference>
<keyword evidence="8" id="KW-1185">Reference proteome</keyword>
<dbReference type="OrthoDB" id="1900999at2759"/>
<dbReference type="GO" id="GO:0005576">
    <property type="term" value="C:extracellular region"/>
    <property type="evidence" value="ECO:0007669"/>
    <property type="project" value="UniProtKB-SubCell"/>
</dbReference>
<evidence type="ECO:0000256" key="5">
    <source>
        <dbReference type="ARBA" id="ARBA00022729"/>
    </source>
</evidence>
<evidence type="ECO:0000313" key="8">
    <source>
        <dbReference type="Proteomes" id="UP000631114"/>
    </source>
</evidence>
<evidence type="ECO:0000313" key="7">
    <source>
        <dbReference type="EMBL" id="KAF9591279.1"/>
    </source>
</evidence>
<organism evidence="7 8">
    <name type="scientific">Coptis chinensis</name>
    <dbReference type="NCBI Taxonomy" id="261450"/>
    <lineage>
        <taxon>Eukaryota</taxon>
        <taxon>Viridiplantae</taxon>
        <taxon>Streptophyta</taxon>
        <taxon>Embryophyta</taxon>
        <taxon>Tracheophyta</taxon>
        <taxon>Spermatophyta</taxon>
        <taxon>Magnoliopsida</taxon>
        <taxon>Ranunculales</taxon>
        <taxon>Ranunculaceae</taxon>
        <taxon>Coptidoideae</taxon>
        <taxon>Coptis</taxon>
    </lineage>
</organism>
<reference evidence="7 8" key="1">
    <citation type="submission" date="2020-10" db="EMBL/GenBank/DDBJ databases">
        <title>The Coptis chinensis genome and diversification of protoberbering-type alkaloids.</title>
        <authorList>
            <person name="Wang B."/>
            <person name="Shu S."/>
            <person name="Song C."/>
            <person name="Liu Y."/>
        </authorList>
    </citation>
    <scope>NUCLEOTIDE SEQUENCE [LARGE SCALE GENOMIC DNA]</scope>
    <source>
        <strain evidence="7">HL-2020</strain>
        <tissue evidence="7">Leaf</tissue>
    </source>
</reference>
<feature type="signal peptide" evidence="6">
    <location>
        <begin position="1"/>
        <end position="22"/>
    </location>
</feature>
<comment type="subcellular location">
    <subcellularLocation>
        <location evidence="1 6">Secreted</location>
    </subcellularLocation>
</comment>
<evidence type="ECO:0000256" key="2">
    <source>
        <dbReference type="ARBA" id="ARBA00005581"/>
    </source>
</evidence>
<name>A0A835LGU8_9MAGN</name>
<keyword evidence="5 6" id="KW-0732">Signal</keyword>
<dbReference type="PANTHER" id="PTHR31232">
    <property type="match status" value="1"/>
</dbReference>
<gene>
    <name evidence="7" type="ORF">IFM89_003230</name>
</gene>
<feature type="chain" id="PRO_5033096507" description="S-protein homolog" evidence="6">
    <location>
        <begin position="23"/>
        <end position="151"/>
    </location>
</feature>
<keyword evidence="3 6" id="KW-0713">Self-incompatibility</keyword>
<dbReference type="EMBL" id="JADFTS010000008">
    <property type="protein sequence ID" value="KAF9591279.1"/>
    <property type="molecule type" value="Genomic_DNA"/>
</dbReference>
<dbReference type="AlphaFoldDB" id="A0A835LGU8"/>
<dbReference type="Pfam" id="PF05938">
    <property type="entry name" value="Self-incomp_S1"/>
    <property type="match status" value="1"/>
</dbReference>
<protein>
    <recommendedName>
        <fullName evidence="6">S-protein homolog</fullName>
    </recommendedName>
</protein>
<proteinExistence type="inferred from homology"/>
<comment type="similarity">
    <text evidence="2 6">Belongs to the plant self-incompatibility (S1) protein family.</text>
</comment>
<dbReference type="PANTHER" id="PTHR31232:SF18">
    <property type="entry name" value="S-PROTEIN HOMOLOG"/>
    <property type="match status" value="1"/>
</dbReference>
<evidence type="ECO:0000256" key="4">
    <source>
        <dbReference type="ARBA" id="ARBA00022525"/>
    </source>
</evidence>
<sequence length="151" mass="17706">MAGSSNFLLVLLALLMCSTVSGFFWDKTYVYLRNEIGRDVPLNFHCQSADDDLGVNTIWYNQTYTIGFHANIFIETVFWCSMDWFDNESKVKINGTFEIYHALRDTRLCGKNCTRIAKYEAVYAFDEEDNNSRFVLYDWPVPRQEMLSLHH</sequence>
<accession>A0A835LGU8</accession>
<comment type="caution">
    <text evidence="7">The sequence shown here is derived from an EMBL/GenBank/DDBJ whole genome shotgun (WGS) entry which is preliminary data.</text>
</comment>
<evidence type="ECO:0000256" key="6">
    <source>
        <dbReference type="RuleBase" id="RU367044"/>
    </source>
</evidence>
<dbReference type="Proteomes" id="UP000631114">
    <property type="component" value="Unassembled WGS sequence"/>
</dbReference>
<keyword evidence="4 6" id="KW-0964">Secreted</keyword>